<name>A0A346PCX6_9EURY</name>
<dbReference type="RefSeq" id="WP_117363555.1">
    <property type="nucleotide sequence ID" value="NZ_CP024047.1"/>
</dbReference>
<dbReference type="GeneID" id="37637843"/>
<keyword evidence="1" id="KW-0472">Membrane</keyword>
<dbReference type="EMBL" id="CP024047">
    <property type="protein sequence ID" value="AXR77371.1"/>
    <property type="molecule type" value="Genomic_DNA"/>
</dbReference>
<dbReference type="AlphaFoldDB" id="A0A346PCX6"/>
<sequence>MSIAAIPADVVTILAALFLLLGVPAILFAVVLLYTGYVRYDAEQYLEALEELEDEDEQHAPEESENR</sequence>
<evidence type="ECO:0000313" key="3">
    <source>
        <dbReference type="Proteomes" id="UP000258707"/>
    </source>
</evidence>
<dbReference type="KEGG" id="nan:AArc1_1030"/>
<gene>
    <name evidence="2" type="ORF">AArc1_1030</name>
</gene>
<keyword evidence="1" id="KW-1133">Transmembrane helix</keyword>
<dbReference type="Proteomes" id="UP000258707">
    <property type="component" value="Chromosome"/>
</dbReference>
<feature type="transmembrane region" description="Helical" evidence="1">
    <location>
        <begin position="12"/>
        <end position="34"/>
    </location>
</feature>
<accession>A0A346PCX6</accession>
<evidence type="ECO:0000256" key="1">
    <source>
        <dbReference type="SAM" id="Phobius"/>
    </source>
</evidence>
<reference evidence="3" key="1">
    <citation type="submission" date="2017-10" db="EMBL/GenBank/DDBJ databases">
        <title>Phenotypic and genomic properties of facultatively anaerobic sulfur-reducing natronoarchaea from hypersaline soda lakes.</title>
        <authorList>
            <person name="Sorokin D.Y."/>
            <person name="Kublanov I.V."/>
            <person name="Roman P."/>
            <person name="Sinninghe Damste J.S."/>
            <person name="Golyshin P.N."/>
            <person name="Rojo D."/>
            <person name="Ciordia S."/>
            <person name="Mena Md.C."/>
            <person name="Ferrer M."/>
            <person name="Messina E."/>
            <person name="Smedile F."/>
            <person name="La Spada G."/>
            <person name="La Cono V."/>
            <person name="Yakimov M.M."/>
        </authorList>
    </citation>
    <scope>NUCLEOTIDE SEQUENCE [LARGE SCALE GENOMIC DNA]</scope>
    <source>
        <strain evidence="3">AArc1</strain>
    </source>
</reference>
<organism evidence="2 3">
    <name type="scientific">Natrarchaeobaculum sulfurireducens</name>
    <dbReference type="NCBI Taxonomy" id="2044521"/>
    <lineage>
        <taxon>Archaea</taxon>
        <taxon>Methanobacteriati</taxon>
        <taxon>Methanobacteriota</taxon>
        <taxon>Stenosarchaea group</taxon>
        <taxon>Halobacteria</taxon>
        <taxon>Halobacteriales</taxon>
        <taxon>Natrialbaceae</taxon>
        <taxon>Natrarchaeobaculum</taxon>
    </lineage>
</organism>
<keyword evidence="1" id="KW-0812">Transmembrane</keyword>
<evidence type="ECO:0000313" key="2">
    <source>
        <dbReference type="EMBL" id="AXR77371.1"/>
    </source>
</evidence>
<protein>
    <submittedName>
        <fullName evidence="2">Uncharacterized protein</fullName>
    </submittedName>
</protein>
<proteinExistence type="predicted"/>